<evidence type="ECO:0000259" key="1">
    <source>
        <dbReference type="Pfam" id="PF01370"/>
    </source>
</evidence>
<dbReference type="InterPro" id="IPR050177">
    <property type="entry name" value="Lipid_A_modif_metabolic_enz"/>
</dbReference>
<sequence>MRVLVIGGSAFLGRAFVTEALARGHEVTTFNRGQSYPDVPGTEAVHGDREVTADLERLVEGRQWDIVVDTSAYVPRVAGESARLLSGHASTYVFVSSVSAVRDFPAKPATDSSGLWDCEPDAGPEDGDYGVLKAGCERAVEQGFAGNVLIIQPGLILGPHENVARLPWWLTRISLGGRVLAPGDPSVAMQLIDARDIAIFSYDQAEKGVSDRFMVTGPQGNTTYGEWLELCRQVTGSDAEFVWVEDQFLVDHEVKVWIELPLWAPAGPDMDNFWKVSTSKAEAAGLRCRPVVETVRDTWEWLKEIPVSERVFGRKNVHGIAPEKEAAILADWSARESGG</sequence>
<dbReference type="PANTHER" id="PTHR43245:SF13">
    <property type="entry name" value="UDP-D-APIOSE_UDP-D-XYLOSE SYNTHASE 2"/>
    <property type="match status" value="1"/>
</dbReference>
<reference evidence="2 3" key="1">
    <citation type="submission" date="2020-08" db="EMBL/GenBank/DDBJ databases">
        <title>Sequencing the genomes of 1000 actinobacteria strains.</title>
        <authorList>
            <person name="Klenk H.-P."/>
        </authorList>
    </citation>
    <scope>NUCLEOTIDE SEQUENCE [LARGE SCALE GENOMIC DNA]</scope>
    <source>
        <strain evidence="2 3">DSM 44320</strain>
    </source>
</reference>
<evidence type="ECO:0000313" key="3">
    <source>
        <dbReference type="Proteomes" id="UP000579945"/>
    </source>
</evidence>
<dbReference type="Pfam" id="PF01370">
    <property type="entry name" value="Epimerase"/>
    <property type="match status" value="1"/>
</dbReference>
<protein>
    <submittedName>
        <fullName evidence="2">2'-hydroxyisoflavone reductase</fullName>
        <ecNumber evidence="2">1.3.1.45</ecNumber>
    </submittedName>
</protein>
<dbReference type="GeneID" id="95389112"/>
<dbReference type="Proteomes" id="UP000579945">
    <property type="component" value="Unassembled WGS sequence"/>
</dbReference>
<keyword evidence="3" id="KW-1185">Reference proteome</keyword>
<evidence type="ECO:0000313" key="2">
    <source>
        <dbReference type="EMBL" id="MBB3726765.1"/>
    </source>
</evidence>
<dbReference type="InterPro" id="IPR036291">
    <property type="entry name" value="NAD(P)-bd_dom_sf"/>
</dbReference>
<organism evidence="2 3">
    <name type="scientific">Nonomuraea dietziae</name>
    <dbReference type="NCBI Taxonomy" id="65515"/>
    <lineage>
        <taxon>Bacteria</taxon>
        <taxon>Bacillati</taxon>
        <taxon>Actinomycetota</taxon>
        <taxon>Actinomycetes</taxon>
        <taxon>Streptosporangiales</taxon>
        <taxon>Streptosporangiaceae</taxon>
        <taxon>Nonomuraea</taxon>
    </lineage>
</organism>
<feature type="domain" description="NAD-dependent epimerase/dehydratase" evidence="1">
    <location>
        <begin position="3"/>
        <end position="198"/>
    </location>
</feature>
<dbReference type="RefSeq" id="WP_183646461.1">
    <property type="nucleotide sequence ID" value="NZ_JACIBV010000001.1"/>
</dbReference>
<dbReference type="InterPro" id="IPR001509">
    <property type="entry name" value="Epimerase_deHydtase"/>
</dbReference>
<dbReference type="PANTHER" id="PTHR43245">
    <property type="entry name" value="BIFUNCTIONAL POLYMYXIN RESISTANCE PROTEIN ARNA"/>
    <property type="match status" value="1"/>
</dbReference>
<dbReference type="EMBL" id="JACIBV010000001">
    <property type="protein sequence ID" value="MBB3726765.1"/>
    <property type="molecule type" value="Genomic_DNA"/>
</dbReference>
<comment type="caution">
    <text evidence="2">The sequence shown here is derived from an EMBL/GenBank/DDBJ whole genome shotgun (WGS) entry which is preliminary data.</text>
</comment>
<proteinExistence type="predicted"/>
<keyword evidence="2" id="KW-0560">Oxidoreductase</keyword>
<accession>A0A7W5V886</accession>
<dbReference type="AlphaFoldDB" id="A0A7W5V886"/>
<gene>
    <name evidence="2" type="ORF">FHR33_002625</name>
</gene>
<dbReference type="SUPFAM" id="SSF51735">
    <property type="entry name" value="NAD(P)-binding Rossmann-fold domains"/>
    <property type="match status" value="1"/>
</dbReference>
<dbReference type="EC" id="1.3.1.45" evidence="2"/>
<dbReference type="Gene3D" id="3.40.50.720">
    <property type="entry name" value="NAD(P)-binding Rossmann-like Domain"/>
    <property type="match status" value="1"/>
</dbReference>
<name>A0A7W5V886_9ACTN</name>
<dbReference type="GO" id="GO:0047526">
    <property type="term" value="F:2'-hydroxyisoflavone reductase activity"/>
    <property type="evidence" value="ECO:0007669"/>
    <property type="project" value="UniProtKB-EC"/>
</dbReference>